<dbReference type="SMART" id="SM00248">
    <property type="entry name" value="ANK"/>
    <property type="match status" value="5"/>
</dbReference>
<feature type="repeat" description="ANK" evidence="3">
    <location>
        <begin position="195"/>
        <end position="227"/>
    </location>
</feature>
<dbReference type="EMBL" id="JAUEPN010000005">
    <property type="protein sequence ID" value="KAK3294287.1"/>
    <property type="molecule type" value="Genomic_DNA"/>
</dbReference>
<dbReference type="InterPro" id="IPR050889">
    <property type="entry name" value="Dendritic_Spine_Reg/Scaffold"/>
</dbReference>
<dbReference type="AlphaFoldDB" id="A0AAE0LR11"/>
<evidence type="ECO:0000313" key="4">
    <source>
        <dbReference type="EMBL" id="KAK3294287.1"/>
    </source>
</evidence>
<dbReference type="PANTHER" id="PTHR24166:SF48">
    <property type="entry name" value="PROTEIN VAPYRIN"/>
    <property type="match status" value="1"/>
</dbReference>
<evidence type="ECO:0000256" key="2">
    <source>
        <dbReference type="ARBA" id="ARBA00023043"/>
    </source>
</evidence>
<dbReference type="GeneID" id="87835907"/>
<organism evidence="4 5">
    <name type="scientific">Chaetomium fimeti</name>
    <dbReference type="NCBI Taxonomy" id="1854472"/>
    <lineage>
        <taxon>Eukaryota</taxon>
        <taxon>Fungi</taxon>
        <taxon>Dikarya</taxon>
        <taxon>Ascomycota</taxon>
        <taxon>Pezizomycotina</taxon>
        <taxon>Sordariomycetes</taxon>
        <taxon>Sordariomycetidae</taxon>
        <taxon>Sordariales</taxon>
        <taxon>Chaetomiaceae</taxon>
        <taxon>Chaetomium</taxon>
    </lineage>
</organism>
<feature type="repeat" description="ANK" evidence="3">
    <location>
        <begin position="245"/>
        <end position="271"/>
    </location>
</feature>
<dbReference type="RefSeq" id="XP_062657801.1">
    <property type="nucleotide sequence ID" value="XM_062798959.1"/>
</dbReference>
<dbReference type="InterPro" id="IPR036770">
    <property type="entry name" value="Ankyrin_rpt-contain_sf"/>
</dbReference>
<evidence type="ECO:0000256" key="3">
    <source>
        <dbReference type="PROSITE-ProRule" id="PRU00023"/>
    </source>
</evidence>
<accession>A0AAE0LR11</accession>
<gene>
    <name evidence="4" type="ORF">B0H64DRAFT_183818</name>
</gene>
<evidence type="ECO:0000256" key="1">
    <source>
        <dbReference type="ARBA" id="ARBA00022737"/>
    </source>
</evidence>
<dbReference type="InterPro" id="IPR002110">
    <property type="entry name" value="Ankyrin_rpt"/>
</dbReference>
<feature type="repeat" description="ANK" evidence="3">
    <location>
        <begin position="57"/>
        <end position="87"/>
    </location>
</feature>
<evidence type="ECO:0000313" key="5">
    <source>
        <dbReference type="Proteomes" id="UP001278766"/>
    </source>
</evidence>
<keyword evidence="5" id="KW-1185">Reference proteome</keyword>
<dbReference type="PANTHER" id="PTHR24166">
    <property type="entry name" value="ROLLING PEBBLES, ISOFORM B"/>
    <property type="match status" value="1"/>
</dbReference>
<feature type="repeat" description="ANK" evidence="3">
    <location>
        <begin position="482"/>
        <end position="514"/>
    </location>
</feature>
<keyword evidence="2 3" id="KW-0040">ANK repeat</keyword>
<dbReference type="Pfam" id="PF00023">
    <property type="entry name" value="Ank"/>
    <property type="match status" value="3"/>
</dbReference>
<reference evidence="4" key="1">
    <citation type="journal article" date="2023" name="Mol. Phylogenet. Evol.">
        <title>Genome-scale phylogeny and comparative genomics of the fungal order Sordariales.</title>
        <authorList>
            <person name="Hensen N."/>
            <person name="Bonometti L."/>
            <person name="Westerberg I."/>
            <person name="Brannstrom I.O."/>
            <person name="Guillou S."/>
            <person name="Cros-Aarteil S."/>
            <person name="Calhoun S."/>
            <person name="Haridas S."/>
            <person name="Kuo A."/>
            <person name="Mondo S."/>
            <person name="Pangilinan J."/>
            <person name="Riley R."/>
            <person name="LaButti K."/>
            <person name="Andreopoulos B."/>
            <person name="Lipzen A."/>
            <person name="Chen C."/>
            <person name="Yan M."/>
            <person name="Daum C."/>
            <person name="Ng V."/>
            <person name="Clum A."/>
            <person name="Steindorff A."/>
            <person name="Ohm R.A."/>
            <person name="Martin F."/>
            <person name="Silar P."/>
            <person name="Natvig D.O."/>
            <person name="Lalanne C."/>
            <person name="Gautier V."/>
            <person name="Ament-Velasquez S.L."/>
            <person name="Kruys A."/>
            <person name="Hutchinson M.I."/>
            <person name="Powell A.J."/>
            <person name="Barry K."/>
            <person name="Miller A.N."/>
            <person name="Grigoriev I.V."/>
            <person name="Debuchy R."/>
            <person name="Gladieux P."/>
            <person name="Hiltunen Thoren M."/>
            <person name="Johannesson H."/>
        </authorList>
    </citation>
    <scope>NUCLEOTIDE SEQUENCE</scope>
    <source>
        <strain evidence="4">CBS 168.71</strain>
    </source>
</reference>
<dbReference type="Gene3D" id="1.25.40.20">
    <property type="entry name" value="Ankyrin repeat-containing domain"/>
    <property type="match status" value="3"/>
</dbReference>
<sequence length="656" mass="73104">MNDIRIEDLPTDLLYQIIEHLLGERAFGSVVSFALCSRRFCGALSLLYKNVGRIRLEGEDALIWAAENGEFETLKALLENGVDPNARFWSTLPDCARQDVFAAQRGRRRLSPRLDGHLIAKLLQQDIVRHQRPRRGQYAPNDPSLLLQEWYLATMNGDMPEALDILHRDIAALVNGAHFGCCLSTPDLEHPSYAYSWTTLHVATKQGDERAVDLLLSHGADLESRCRGLCDCITPVYWKARQPPPSFSALHIAVCSGHEHLVRNLLVRGADPWLAGQMDGGVLAPVDADNGITVFHTAALQGNVAMCQFLLNQLVDSASGKPVPMLQRKDPRGLRALDYAVAAGHVRTTGRWLLCRGVSARRALGFRDRHFFPLNFLCYHGRYRDVQYLLRKKRPSPKACTLALQFCFMRQPTRPVKWTTTLGSLRAYLDEYMAFYALGKAPHVQPDSEEDLLSLIRQLLDRGANPGAALPLYRGGQFGEEPGKSALHLAASHGHRAALQAMLDAGAPLDHHVDFIPPWPKATGGTPLGCAMIPPPYSPACNDSRVYLGTIIFLLERGASFRNSLTREGETTFRDWFSPLFSHDFGGVPWYNTDHFDLFERVMGLVAKQLGEERFQAAWLTDLMDLAITRGTPNGNFCKWYVTGPSQALTVRGMAN</sequence>
<dbReference type="Pfam" id="PF12796">
    <property type="entry name" value="Ank_2"/>
    <property type="match status" value="1"/>
</dbReference>
<reference evidence="4" key="2">
    <citation type="submission" date="2023-06" db="EMBL/GenBank/DDBJ databases">
        <authorList>
            <consortium name="Lawrence Berkeley National Laboratory"/>
            <person name="Haridas S."/>
            <person name="Hensen N."/>
            <person name="Bonometti L."/>
            <person name="Westerberg I."/>
            <person name="Brannstrom I.O."/>
            <person name="Guillou S."/>
            <person name="Cros-Aarteil S."/>
            <person name="Calhoun S."/>
            <person name="Kuo A."/>
            <person name="Mondo S."/>
            <person name="Pangilinan J."/>
            <person name="Riley R."/>
            <person name="Labutti K."/>
            <person name="Andreopoulos B."/>
            <person name="Lipzen A."/>
            <person name="Chen C."/>
            <person name="Yanf M."/>
            <person name="Daum C."/>
            <person name="Ng V."/>
            <person name="Clum A."/>
            <person name="Steindorff A."/>
            <person name="Ohm R."/>
            <person name="Martin F."/>
            <person name="Silar P."/>
            <person name="Natvig D."/>
            <person name="Lalanne C."/>
            <person name="Gautier V."/>
            <person name="Ament-Velasquez S.L."/>
            <person name="Kruys A."/>
            <person name="Hutchinson M.I."/>
            <person name="Powell A.J."/>
            <person name="Barry K."/>
            <person name="Miller A.N."/>
            <person name="Grigoriev I.V."/>
            <person name="Debuchy R."/>
            <person name="Gladieux P."/>
            <person name="Thoren M.H."/>
            <person name="Johannesson H."/>
        </authorList>
    </citation>
    <scope>NUCLEOTIDE SEQUENCE</scope>
    <source>
        <strain evidence="4">CBS 168.71</strain>
    </source>
</reference>
<dbReference type="PROSITE" id="PS50088">
    <property type="entry name" value="ANK_REPEAT"/>
    <property type="match status" value="4"/>
</dbReference>
<keyword evidence="1" id="KW-0677">Repeat</keyword>
<dbReference type="SUPFAM" id="SSF48403">
    <property type="entry name" value="Ankyrin repeat"/>
    <property type="match status" value="1"/>
</dbReference>
<proteinExistence type="predicted"/>
<comment type="caution">
    <text evidence="4">The sequence shown here is derived from an EMBL/GenBank/DDBJ whole genome shotgun (WGS) entry which is preliminary data.</text>
</comment>
<dbReference type="Proteomes" id="UP001278766">
    <property type="component" value="Unassembled WGS sequence"/>
</dbReference>
<dbReference type="PROSITE" id="PS50297">
    <property type="entry name" value="ANK_REP_REGION"/>
    <property type="match status" value="4"/>
</dbReference>
<name>A0AAE0LR11_9PEZI</name>
<protein>
    <submittedName>
        <fullName evidence="4">Ankyrin repeat-containing domain protein</fullName>
    </submittedName>
</protein>